<dbReference type="Proteomes" id="UP000654123">
    <property type="component" value="Unassembled WGS sequence"/>
</dbReference>
<evidence type="ECO:0000313" key="4">
    <source>
        <dbReference type="Proteomes" id="UP000654123"/>
    </source>
</evidence>
<dbReference type="RefSeq" id="WP_229840696.1">
    <property type="nucleotide sequence ID" value="NZ_BMSV01000009.1"/>
</dbReference>
<dbReference type="Pfam" id="PF05901">
    <property type="entry name" value="Excalibur"/>
    <property type="match status" value="1"/>
</dbReference>
<feature type="region of interest" description="Disordered" evidence="1">
    <location>
        <begin position="97"/>
        <end position="126"/>
    </location>
</feature>
<accession>A0A918ELI7</accession>
<dbReference type="EMBL" id="BMSV01000009">
    <property type="protein sequence ID" value="GGQ21987.1"/>
    <property type="molecule type" value="Genomic_DNA"/>
</dbReference>
<feature type="region of interest" description="Disordered" evidence="1">
    <location>
        <begin position="145"/>
        <end position="168"/>
    </location>
</feature>
<keyword evidence="4" id="KW-1185">Reference proteome</keyword>
<feature type="region of interest" description="Disordered" evidence="1">
    <location>
        <begin position="65"/>
        <end position="84"/>
    </location>
</feature>
<dbReference type="SMART" id="SM00894">
    <property type="entry name" value="Excalibur"/>
    <property type="match status" value="1"/>
</dbReference>
<evidence type="ECO:0000259" key="2">
    <source>
        <dbReference type="SMART" id="SM00894"/>
    </source>
</evidence>
<proteinExistence type="predicted"/>
<name>A0A918ELI7_9ACTN</name>
<evidence type="ECO:0000313" key="3">
    <source>
        <dbReference type="EMBL" id="GGQ21987.1"/>
    </source>
</evidence>
<sequence>MSNPYQQPHTPPPAPATQRPLHRMKRVWGGGLLLLLIGGGCGAMGDSGGAEPAAETAAPAATVTATATVTASPPAPASAKPAPTVTVTTTATATATMTATATVTREAPADGDGSSGGGTSGGGTSGGGSVFYDNCSAARAAGAAPVRLGDPGYGRHLDRDGDGVGCEG</sequence>
<evidence type="ECO:0000256" key="1">
    <source>
        <dbReference type="SAM" id="MobiDB-lite"/>
    </source>
</evidence>
<reference evidence="3" key="1">
    <citation type="journal article" date="2014" name="Int. J. Syst. Evol. Microbiol.">
        <title>Complete genome sequence of Corynebacterium casei LMG S-19264T (=DSM 44701T), isolated from a smear-ripened cheese.</title>
        <authorList>
            <consortium name="US DOE Joint Genome Institute (JGI-PGF)"/>
            <person name="Walter F."/>
            <person name="Albersmeier A."/>
            <person name="Kalinowski J."/>
            <person name="Ruckert C."/>
        </authorList>
    </citation>
    <scope>NUCLEOTIDE SEQUENCE</scope>
    <source>
        <strain evidence="3">JCM 4335</strain>
    </source>
</reference>
<reference evidence="3" key="2">
    <citation type="submission" date="2020-09" db="EMBL/GenBank/DDBJ databases">
        <authorList>
            <person name="Sun Q."/>
            <person name="Ohkuma M."/>
        </authorList>
    </citation>
    <scope>NUCLEOTIDE SEQUENCE</scope>
    <source>
        <strain evidence="3">JCM 4335</strain>
    </source>
</reference>
<organism evidence="3 4">
    <name type="scientific">Streptomyces roseolilacinus</name>
    <dbReference type="NCBI Taxonomy" id="66904"/>
    <lineage>
        <taxon>Bacteria</taxon>
        <taxon>Bacillati</taxon>
        <taxon>Actinomycetota</taxon>
        <taxon>Actinomycetes</taxon>
        <taxon>Kitasatosporales</taxon>
        <taxon>Streptomycetaceae</taxon>
        <taxon>Streptomyces</taxon>
    </lineage>
</organism>
<dbReference type="AlphaFoldDB" id="A0A918ELI7"/>
<feature type="domain" description="Excalibur calcium-binding" evidence="2">
    <location>
        <begin position="131"/>
        <end position="167"/>
    </location>
</feature>
<feature type="region of interest" description="Disordered" evidence="1">
    <location>
        <begin position="1"/>
        <end position="20"/>
    </location>
</feature>
<gene>
    <name evidence="3" type="ORF">GCM10010249_45970</name>
</gene>
<feature type="compositionally biased region" description="Basic and acidic residues" evidence="1">
    <location>
        <begin position="153"/>
        <end position="162"/>
    </location>
</feature>
<protein>
    <recommendedName>
        <fullName evidence="2">Excalibur calcium-binding domain-containing protein</fullName>
    </recommendedName>
</protein>
<feature type="compositionally biased region" description="Gly residues" evidence="1">
    <location>
        <begin position="113"/>
        <end position="126"/>
    </location>
</feature>
<dbReference type="InterPro" id="IPR008613">
    <property type="entry name" value="Excalibur_Ca-bd_domain"/>
</dbReference>
<comment type="caution">
    <text evidence="3">The sequence shown here is derived from an EMBL/GenBank/DDBJ whole genome shotgun (WGS) entry which is preliminary data.</text>
</comment>